<dbReference type="Proteomes" id="UP000438429">
    <property type="component" value="Unassembled WGS sequence"/>
</dbReference>
<dbReference type="AlphaFoldDB" id="A0A6A4SVU9"/>
<organism evidence="2 3">
    <name type="scientific">Scophthalmus maximus</name>
    <name type="common">Turbot</name>
    <name type="synonym">Psetta maxima</name>
    <dbReference type="NCBI Taxonomy" id="52904"/>
    <lineage>
        <taxon>Eukaryota</taxon>
        <taxon>Metazoa</taxon>
        <taxon>Chordata</taxon>
        <taxon>Craniata</taxon>
        <taxon>Vertebrata</taxon>
        <taxon>Euteleostomi</taxon>
        <taxon>Actinopterygii</taxon>
        <taxon>Neopterygii</taxon>
        <taxon>Teleostei</taxon>
        <taxon>Neoteleostei</taxon>
        <taxon>Acanthomorphata</taxon>
        <taxon>Carangaria</taxon>
        <taxon>Pleuronectiformes</taxon>
        <taxon>Pleuronectoidei</taxon>
        <taxon>Scophthalmidae</taxon>
        <taxon>Scophthalmus</taxon>
    </lineage>
</organism>
<reference evidence="2 3" key="1">
    <citation type="submission" date="2019-06" db="EMBL/GenBank/DDBJ databases">
        <title>Draft genomes of female and male turbot (Scophthalmus maximus).</title>
        <authorList>
            <person name="Xu H."/>
            <person name="Xu X.-W."/>
            <person name="Shao C."/>
            <person name="Chen S."/>
        </authorList>
    </citation>
    <scope>NUCLEOTIDE SEQUENCE [LARGE SCALE GENOMIC DNA]</scope>
    <source>
        <strain evidence="2">Ysfricsl-2016a</strain>
        <tissue evidence="2">Blood</tissue>
    </source>
</reference>
<dbReference type="EMBL" id="VEVO01000012">
    <property type="protein sequence ID" value="KAF0034212.1"/>
    <property type="molecule type" value="Genomic_DNA"/>
</dbReference>
<proteinExistence type="predicted"/>
<protein>
    <submittedName>
        <fullName evidence="2">Uncharacterized protein</fullName>
    </submittedName>
</protein>
<feature type="region of interest" description="Disordered" evidence="1">
    <location>
        <begin position="21"/>
        <end position="85"/>
    </location>
</feature>
<sequence>MALASRGNTLPGTVWRRVSESRVGRWNDSTEDPPRCPGAGRVEKTPAAATHRSRLTELARGGRRRVRAVSSQQQDPDPAAWVTTAPRQLELSSDVPGLF</sequence>
<comment type="caution">
    <text evidence="2">The sequence shown here is derived from an EMBL/GenBank/DDBJ whole genome shotgun (WGS) entry which is preliminary data.</text>
</comment>
<gene>
    <name evidence="2" type="ORF">F2P81_014278</name>
</gene>
<evidence type="ECO:0000256" key="1">
    <source>
        <dbReference type="SAM" id="MobiDB-lite"/>
    </source>
</evidence>
<name>A0A6A4SVU9_SCOMX</name>
<evidence type="ECO:0000313" key="3">
    <source>
        <dbReference type="Proteomes" id="UP000438429"/>
    </source>
</evidence>
<accession>A0A6A4SVU9</accession>
<evidence type="ECO:0000313" key="2">
    <source>
        <dbReference type="EMBL" id="KAF0034212.1"/>
    </source>
</evidence>